<dbReference type="InterPro" id="IPR002327">
    <property type="entry name" value="Cyt_c_1A/1B"/>
</dbReference>
<keyword evidence="6 11" id="KW-0479">Metal-binding</keyword>
<protein>
    <recommendedName>
        <fullName evidence="13">Cytochrome c domain-containing protein</fullName>
    </recommendedName>
</protein>
<dbReference type="InterPro" id="IPR009056">
    <property type="entry name" value="Cyt_c-like_dom"/>
</dbReference>
<dbReference type="InterPro" id="IPR036909">
    <property type="entry name" value="Cyt_c-like_dom_sf"/>
</dbReference>
<dbReference type="Pfam" id="PF00034">
    <property type="entry name" value="Cytochrom_C"/>
    <property type="match status" value="1"/>
</dbReference>
<dbReference type="GO" id="GO:0005886">
    <property type="term" value="C:plasma membrane"/>
    <property type="evidence" value="ECO:0007669"/>
    <property type="project" value="UniProtKB-SubCell"/>
</dbReference>
<evidence type="ECO:0000256" key="10">
    <source>
        <dbReference type="ARBA" id="ARBA00023136"/>
    </source>
</evidence>
<evidence type="ECO:0000256" key="9">
    <source>
        <dbReference type="ARBA" id="ARBA00023004"/>
    </source>
</evidence>
<evidence type="ECO:0000256" key="7">
    <source>
        <dbReference type="ARBA" id="ARBA00022982"/>
    </source>
</evidence>
<dbReference type="AlphaFoldDB" id="A0A916QTI5"/>
<keyword evidence="7" id="KW-0249">Electron transport</keyword>
<evidence type="ECO:0000256" key="11">
    <source>
        <dbReference type="PROSITE-ProRule" id="PRU00433"/>
    </source>
</evidence>
<dbReference type="GO" id="GO:0046872">
    <property type="term" value="F:metal ion binding"/>
    <property type="evidence" value="ECO:0007669"/>
    <property type="project" value="UniProtKB-KW"/>
</dbReference>
<evidence type="ECO:0000256" key="5">
    <source>
        <dbReference type="ARBA" id="ARBA00022692"/>
    </source>
</evidence>
<dbReference type="RefSeq" id="WP_188671230.1">
    <property type="nucleotide sequence ID" value="NZ_BMKA01000001.1"/>
</dbReference>
<keyword evidence="10" id="KW-0472">Membrane</keyword>
<evidence type="ECO:0000313" key="15">
    <source>
        <dbReference type="Proteomes" id="UP000628017"/>
    </source>
</evidence>
<keyword evidence="5" id="KW-0812">Transmembrane</keyword>
<dbReference type="PANTHER" id="PTHR11961">
    <property type="entry name" value="CYTOCHROME C"/>
    <property type="match status" value="1"/>
</dbReference>
<dbReference type="GO" id="GO:0009055">
    <property type="term" value="F:electron transfer activity"/>
    <property type="evidence" value="ECO:0007669"/>
    <property type="project" value="InterPro"/>
</dbReference>
<evidence type="ECO:0000313" key="14">
    <source>
        <dbReference type="EMBL" id="GGA10742.1"/>
    </source>
</evidence>
<evidence type="ECO:0000256" key="12">
    <source>
        <dbReference type="SAM" id="SignalP"/>
    </source>
</evidence>
<evidence type="ECO:0000256" key="6">
    <source>
        <dbReference type="ARBA" id="ARBA00022723"/>
    </source>
</evidence>
<dbReference type="FunFam" id="1.10.760.10:FF:000026">
    <property type="entry name" value="Cytochrome C, membrane-bound"/>
    <property type="match status" value="1"/>
</dbReference>
<keyword evidence="12" id="KW-0732">Signal</keyword>
<dbReference type="SUPFAM" id="SSF46626">
    <property type="entry name" value="Cytochrome c"/>
    <property type="match status" value="1"/>
</dbReference>
<feature type="chain" id="PRO_5036880178" description="Cytochrome c domain-containing protein" evidence="12">
    <location>
        <begin position="25"/>
        <end position="154"/>
    </location>
</feature>
<evidence type="ECO:0000259" key="13">
    <source>
        <dbReference type="PROSITE" id="PS51007"/>
    </source>
</evidence>
<keyword evidence="8" id="KW-1133">Transmembrane helix</keyword>
<dbReference type="Proteomes" id="UP000628017">
    <property type="component" value="Unassembled WGS sequence"/>
</dbReference>
<feature type="domain" description="Cytochrome c" evidence="13">
    <location>
        <begin position="53"/>
        <end position="152"/>
    </location>
</feature>
<reference evidence="14" key="1">
    <citation type="journal article" date="2014" name="Int. J. Syst. Evol. Microbiol.">
        <title>Complete genome sequence of Corynebacterium casei LMG S-19264T (=DSM 44701T), isolated from a smear-ripened cheese.</title>
        <authorList>
            <consortium name="US DOE Joint Genome Institute (JGI-PGF)"/>
            <person name="Walter F."/>
            <person name="Albersmeier A."/>
            <person name="Kalinowski J."/>
            <person name="Ruckert C."/>
        </authorList>
    </citation>
    <scope>NUCLEOTIDE SEQUENCE</scope>
    <source>
        <strain evidence="14">CGMCC 1.15880</strain>
    </source>
</reference>
<evidence type="ECO:0000256" key="3">
    <source>
        <dbReference type="ARBA" id="ARBA00022475"/>
    </source>
</evidence>
<evidence type="ECO:0000256" key="4">
    <source>
        <dbReference type="ARBA" id="ARBA00022617"/>
    </source>
</evidence>
<keyword evidence="4 11" id="KW-0349">Heme</keyword>
<dbReference type="Gene3D" id="1.10.760.10">
    <property type="entry name" value="Cytochrome c-like domain"/>
    <property type="match status" value="1"/>
</dbReference>
<name>A0A916QTI5_9RHOB</name>
<dbReference type="EMBL" id="BMKA01000001">
    <property type="protein sequence ID" value="GGA10742.1"/>
    <property type="molecule type" value="Genomic_DNA"/>
</dbReference>
<dbReference type="PRINTS" id="PR00604">
    <property type="entry name" value="CYTCHRMECIAB"/>
</dbReference>
<comment type="subcellular location">
    <subcellularLocation>
        <location evidence="1">Cell membrane</location>
        <topology evidence="1">Single-pass membrane protein</topology>
    </subcellularLocation>
</comment>
<gene>
    <name evidence="14" type="ORF">GCM10011498_08600</name>
</gene>
<keyword evidence="2" id="KW-0813">Transport</keyword>
<reference evidence="14" key="2">
    <citation type="submission" date="2020-09" db="EMBL/GenBank/DDBJ databases">
        <authorList>
            <person name="Sun Q."/>
            <person name="Zhou Y."/>
        </authorList>
    </citation>
    <scope>NUCLEOTIDE SEQUENCE</scope>
    <source>
        <strain evidence="14">CGMCC 1.15880</strain>
    </source>
</reference>
<feature type="signal peptide" evidence="12">
    <location>
        <begin position="1"/>
        <end position="24"/>
    </location>
</feature>
<organism evidence="14 15">
    <name type="scientific">Neptunicoccus cionae</name>
    <dbReference type="NCBI Taxonomy" id="2035344"/>
    <lineage>
        <taxon>Bacteria</taxon>
        <taxon>Pseudomonadati</taxon>
        <taxon>Pseudomonadota</taxon>
        <taxon>Alphaproteobacteria</taxon>
        <taxon>Rhodobacterales</taxon>
        <taxon>Paracoccaceae</taxon>
        <taxon>Neptunicoccus</taxon>
    </lineage>
</organism>
<dbReference type="PROSITE" id="PS51007">
    <property type="entry name" value="CYTC"/>
    <property type="match status" value="1"/>
</dbReference>
<sequence>MKSNRIWIAATTASLVALGGIATAQDTTTATATTTQSATVAADTEIAKVVIDGDAKKGKRVFNKCKACHKLEAGKNGVGPSLAGLFGRPAAEVEGFRYSDAMVNSGIVWTPETLAAYLQKPKDYVPGTKMTFAGLKKDKDINNLLAYLAEELQD</sequence>
<accession>A0A916QTI5</accession>
<keyword evidence="3" id="KW-1003">Cell membrane</keyword>
<evidence type="ECO:0000256" key="1">
    <source>
        <dbReference type="ARBA" id="ARBA00004162"/>
    </source>
</evidence>
<evidence type="ECO:0000256" key="2">
    <source>
        <dbReference type="ARBA" id="ARBA00022448"/>
    </source>
</evidence>
<proteinExistence type="predicted"/>
<keyword evidence="9 11" id="KW-0408">Iron</keyword>
<keyword evidence="15" id="KW-1185">Reference proteome</keyword>
<dbReference type="GO" id="GO:0020037">
    <property type="term" value="F:heme binding"/>
    <property type="evidence" value="ECO:0007669"/>
    <property type="project" value="InterPro"/>
</dbReference>
<evidence type="ECO:0000256" key="8">
    <source>
        <dbReference type="ARBA" id="ARBA00022989"/>
    </source>
</evidence>
<comment type="caution">
    <text evidence="14">The sequence shown here is derived from an EMBL/GenBank/DDBJ whole genome shotgun (WGS) entry which is preliminary data.</text>
</comment>